<dbReference type="RefSeq" id="WP_174497246.1">
    <property type="nucleotide sequence ID" value="NZ_CADDWK010000013.1"/>
</dbReference>
<proteinExistence type="predicted"/>
<evidence type="ECO:0000313" key="1">
    <source>
        <dbReference type="EMBL" id="MBB6454946.1"/>
    </source>
</evidence>
<keyword evidence="2" id="KW-1185">Reference proteome</keyword>
<protein>
    <submittedName>
        <fullName evidence="1">Uncharacterized protein</fullName>
    </submittedName>
</protein>
<reference evidence="1 2" key="1">
    <citation type="submission" date="2020-08" db="EMBL/GenBank/DDBJ databases">
        <title>Genomic Encyclopedia of Type Strains, Phase IV (KMG-IV): sequencing the most valuable type-strain genomes for metagenomic binning, comparative biology and taxonomic classification.</title>
        <authorList>
            <person name="Goeker M."/>
        </authorList>
    </citation>
    <scope>NUCLEOTIDE SEQUENCE [LARGE SCALE GENOMIC DNA]</scope>
    <source>
        <strain evidence="1 2">DSM 19612</strain>
    </source>
</reference>
<accession>A0A841Q977</accession>
<dbReference type="EMBL" id="JACHGH010000013">
    <property type="protein sequence ID" value="MBB6454946.1"/>
    <property type="molecule type" value="Genomic_DNA"/>
</dbReference>
<sequence length="57" mass="6902">MLVTNNENKIAKMQVDINGTTLEQYFTPYQATVTWVDFPHENINSYEFRNYKYYDKN</sequence>
<comment type="caution">
    <text evidence="1">The sequence shown here is derived from an EMBL/GenBank/DDBJ whole genome shotgun (WGS) entry which is preliminary data.</text>
</comment>
<evidence type="ECO:0000313" key="2">
    <source>
        <dbReference type="Proteomes" id="UP000581688"/>
    </source>
</evidence>
<gene>
    <name evidence="1" type="ORF">HNQ94_003435</name>
</gene>
<name>A0A841Q977_9BACI</name>
<dbReference type="Proteomes" id="UP000581688">
    <property type="component" value="Unassembled WGS sequence"/>
</dbReference>
<dbReference type="AlphaFoldDB" id="A0A841Q977"/>
<organism evidence="1 2">
    <name type="scientific">Salirhabdus euzebyi</name>
    <dbReference type="NCBI Taxonomy" id="394506"/>
    <lineage>
        <taxon>Bacteria</taxon>
        <taxon>Bacillati</taxon>
        <taxon>Bacillota</taxon>
        <taxon>Bacilli</taxon>
        <taxon>Bacillales</taxon>
        <taxon>Bacillaceae</taxon>
        <taxon>Salirhabdus</taxon>
    </lineage>
</organism>